<comment type="caution">
    <text evidence="3">The sequence shown here is derived from an EMBL/GenBank/DDBJ whole genome shotgun (WGS) entry which is preliminary data.</text>
</comment>
<feature type="domain" description="MobA-like NTP transferase" evidence="2">
    <location>
        <begin position="15"/>
        <end position="166"/>
    </location>
</feature>
<dbReference type="Pfam" id="PF12804">
    <property type="entry name" value="NTP_transf_3"/>
    <property type="match status" value="1"/>
</dbReference>
<keyword evidence="1" id="KW-0460">Magnesium</keyword>
<reference evidence="3 4" key="1">
    <citation type="submission" date="2018-09" db="EMBL/GenBank/DDBJ databases">
        <title>Altererythrobacter spongiae sp. nov., isolated from a marine sponge.</title>
        <authorList>
            <person name="Zhuang L."/>
            <person name="Luo L."/>
        </authorList>
    </citation>
    <scope>NUCLEOTIDE SEQUENCE [LARGE SCALE GENOMIC DNA]</scope>
    <source>
        <strain evidence="3 4">HN-Y73</strain>
    </source>
</reference>
<dbReference type="Proteomes" id="UP000284395">
    <property type="component" value="Unassembled WGS sequence"/>
</dbReference>
<sequence length="204" mass="21817">MKPHIAIVTDRIIPAILAAGQAVRFGGDKLDQLCAGKRLGEWAVAAVEATGLPPGVIVTNRQVPHFANVASGWKTLQNDTPEAGISSSLRIMAEYVLHHDYSAALILLADMPLIPAGHLQDLCHKIPSATDYGGQRLGVPATLSRALLTECLELTGDRGAGPILSHNPYIRGVSIPSALLLDVDEPDDLMQAEQRIQDSTVRRP</sequence>
<evidence type="ECO:0000313" key="3">
    <source>
        <dbReference type="EMBL" id="RKF21725.1"/>
    </source>
</evidence>
<protein>
    <recommendedName>
        <fullName evidence="2">MobA-like NTP transferase domain-containing protein</fullName>
    </recommendedName>
</protein>
<evidence type="ECO:0000259" key="2">
    <source>
        <dbReference type="Pfam" id="PF12804"/>
    </source>
</evidence>
<dbReference type="PANTHER" id="PTHR43777:SF1">
    <property type="entry name" value="MOLYBDENUM COFACTOR CYTIDYLYLTRANSFERASE"/>
    <property type="match status" value="1"/>
</dbReference>
<dbReference type="EMBL" id="RAPF01000003">
    <property type="protein sequence ID" value="RKF21725.1"/>
    <property type="molecule type" value="Genomic_DNA"/>
</dbReference>
<dbReference type="Gene3D" id="3.90.550.10">
    <property type="entry name" value="Spore Coat Polysaccharide Biosynthesis Protein SpsA, Chain A"/>
    <property type="match status" value="1"/>
</dbReference>
<keyword evidence="4" id="KW-1185">Reference proteome</keyword>
<dbReference type="InterPro" id="IPR029044">
    <property type="entry name" value="Nucleotide-diphossugar_trans"/>
</dbReference>
<name>A0A420ELZ3_9SPHN</name>
<dbReference type="PANTHER" id="PTHR43777">
    <property type="entry name" value="MOLYBDENUM COFACTOR CYTIDYLYLTRANSFERASE"/>
    <property type="match status" value="1"/>
</dbReference>
<evidence type="ECO:0000256" key="1">
    <source>
        <dbReference type="ARBA" id="ARBA00022842"/>
    </source>
</evidence>
<proteinExistence type="predicted"/>
<dbReference type="InterPro" id="IPR025877">
    <property type="entry name" value="MobA-like_NTP_Trfase"/>
</dbReference>
<organism evidence="3 4">
    <name type="scientific">Altericroceibacterium spongiae</name>
    <dbReference type="NCBI Taxonomy" id="2320269"/>
    <lineage>
        <taxon>Bacteria</taxon>
        <taxon>Pseudomonadati</taxon>
        <taxon>Pseudomonadota</taxon>
        <taxon>Alphaproteobacteria</taxon>
        <taxon>Sphingomonadales</taxon>
        <taxon>Erythrobacteraceae</taxon>
        <taxon>Altericroceibacterium</taxon>
    </lineage>
</organism>
<dbReference type="AlphaFoldDB" id="A0A420ELZ3"/>
<dbReference type="SUPFAM" id="SSF53448">
    <property type="entry name" value="Nucleotide-diphospho-sugar transferases"/>
    <property type="match status" value="1"/>
</dbReference>
<accession>A0A420ELZ3</accession>
<dbReference type="OrthoDB" id="9779263at2"/>
<dbReference type="GO" id="GO:0016779">
    <property type="term" value="F:nucleotidyltransferase activity"/>
    <property type="evidence" value="ECO:0007669"/>
    <property type="project" value="UniProtKB-ARBA"/>
</dbReference>
<evidence type="ECO:0000313" key="4">
    <source>
        <dbReference type="Proteomes" id="UP000284395"/>
    </source>
</evidence>
<gene>
    <name evidence="3" type="ORF">D6851_06750</name>
</gene>